<dbReference type="PANTHER" id="PTHR39583:SF2">
    <property type="entry name" value="TYPE II SECRETION SYSTEM PROTEIN J"/>
    <property type="match status" value="1"/>
</dbReference>
<accession>A0A545U7Q0</accession>
<keyword evidence="9 10" id="KW-0472">Membrane</keyword>
<dbReference type="RefSeq" id="WP_142933177.1">
    <property type="nucleotide sequence ID" value="NZ_ML660168.1"/>
</dbReference>
<evidence type="ECO:0000256" key="2">
    <source>
        <dbReference type="ARBA" id="ARBA00011084"/>
    </source>
</evidence>
<dbReference type="InterPro" id="IPR051621">
    <property type="entry name" value="T2SS_protein_J"/>
</dbReference>
<evidence type="ECO:0000256" key="7">
    <source>
        <dbReference type="ARBA" id="ARBA00022692"/>
    </source>
</evidence>
<keyword evidence="4" id="KW-1003">Cell membrane</keyword>
<dbReference type="Pfam" id="PF11612">
    <property type="entry name" value="T2SSJ"/>
    <property type="match status" value="1"/>
</dbReference>
<keyword evidence="6" id="KW-0997">Cell inner membrane</keyword>
<dbReference type="Gene3D" id="3.10.610.10">
    <property type="entry name" value="GSPII I/J protein-like"/>
    <property type="match status" value="1"/>
</dbReference>
<keyword evidence="12" id="KW-1185">Reference proteome</keyword>
<evidence type="ECO:0000256" key="6">
    <source>
        <dbReference type="ARBA" id="ARBA00022519"/>
    </source>
</evidence>
<dbReference type="PROSITE" id="PS00409">
    <property type="entry name" value="PROKAR_NTER_METHYL"/>
    <property type="match status" value="1"/>
</dbReference>
<evidence type="ECO:0000256" key="3">
    <source>
        <dbReference type="ARBA" id="ARBA00021539"/>
    </source>
</evidence>
<evidence type="ECO:0000256" key="1">
    <source>
        <dbReference type="ARBA" id="ARBA00004377"/>
    </source>
</evidence>
<dbReference type="InterPro" id="IPR012902">
    <property type="entry name" value="N_methyl_site"/>
</dbReference>
<proteinExistence type="inferred from homology"/>
<dbReference type="Gene3D" id="2.10.70.20">
    <property type="entry name" value="gspk-gspi-gspj complex like domains"/>
    <property type="match status" value="1"/>
</dbReference>
<gene>
    <name evidence="11" type="primary">gspJ</name>
    <name evidence="11" type="ORF">FLL46_20260</name>
</gene>
<evidence type="ECO:0000256" key="9">
    <source>
        <dbReference type="ARBA" id="ARBA00023136"/>
    </source>
</evidence>
<dbReference type="Pfam" id="PF07963">
    <property type="entry name" value="N_methyl"/>
    <property type="match status" value="1"/>
</dbReference>
<feature type="transmembrane region" description="Helical" evidence="10">
    <location>
        <begin position="30"/>
        <end position="53"/>
    </location>
</feature>
<dbReference type="GO" id="GO:0005886">
    <property type="term" value="C:plasma membrane"/>
    <property type="evidence" value="ECO:0007669"/>
    <property type="project" value="UniProtKB-SubCell"/>
</dbReference>
<dbReference type="PANTHER" id="PTHR39583">
    <property type="entry name" value="TYPE II SECRETION SYSTEM PROTEIN J-RELATED"/>
    <property type="match status" value="1"/>
</dbReference>
<evidence type="ECO:0000313" key="11">
    <source>
        <dbReference type="EMBL" id="TQV85500.1"/>
    </source>
</evidence>
<evidence type="ECO:0000256" key="5">
    <source>
        <dbReference type="ARBA" id="ARBA00022481"/>
    </source>
</evidence>
<keyword evidence="8 10" id="KW-1133">Transmembrane helix</keyword>
<dbReference type="Proteomes" id="UP000315439">
    <property type="component" value="Unassembled WGS sequence"/>
</dbReference>
<dbReference type="SUPFAM" id="SSF54523">
    <property type="entry name" value="Pili subunits"/>
    <property type="match status" value="1"/>
</dbReference>
<dbReference type="GO" id="GO:0015628">
    <property type="term" value="P:protein secretion by the type II secretion system"/>
    <property type="evidence" value="ECO:0007669"/>
    <property type="project" value="InterPro"/>
</dbReference>
<comment type="similarity">
    <text evidence="2">Belongs to the GSP J family.</text>
</comment>
<evidence type="ECO:0000313" key="12">
    <source>
        <dbReference type="Proteomes" id="UP000315439"/>
    </source>
</evidence>
<name>A0A545U7Q0_9GAMM</name>
<organism evidence="11 12">
    <name type="scientific">Aliikangiella coralliicola</name>
    <dbReference type="NCBI Taxonomy" id="2592383"/>
    <lineage>
        <taxon>Bacteria</taxon>
        <taxon>Pseudomonadati</taxon>
        <taxon>Pseudomonadota</taxon>
        <taxon>Gammaproteobacteria</taxon>
        <taxon>Oceanospirillales</taxon>
        <taxon>Pleioneaceae</taxon>
        <taxon>Aliikangiella</taxon>
    </lineage>
</organism>
<dbReference type="InterPro" id="IPR010055">
    <property type="entry name" value="T2SS_protein-GspJ"/>
</dbReference>
<dbReference type="NCBIfam" id="TIGR01711">
    <property type="entry name" value="gspJ"/>
    <property type="match status" value="1"/>
</dbReference>
<dbReference type="InterPro" id="IPR045584">
    <property type="entry name" value="Pilin-like"/>
</dbReference>
<dbReference type="NCBIfam" id="TIGR02532">
    <property type="entry name" value="IV_pilin_GFxxxE"/>
    <property type="match status" value="1"/>
</dbReference>
<evidence type="ECO:0000256" key="4">
    <source>
        <dbReference type="ARBA" id="ARBA00022475"/>
    </source>
</evidence>
<comment type="subcellular location">
    <subcellularLocation>
        <location evidence="1">Cell inner membrane</location>
        <topology evidence="1">Single-pass membrane protein</topology>
    </subcellularLocation>
</comment>
<dbReference type="OrthoDB" id="9794345at2"/>
<keyword evidence="5" id="KW-0488">Methylation</keyword>
<keyword evidence="7 10" id="KW-0812">Transmembrane</keyword>
<dbReference type="AlphaFoldDB" id="A0A545U7Q0"/>
<protein>
    <recommendedName>
        <fullName evidence="3">Type II secretion system protein J</fullName>
    </recommendedName>
</protein>
<sequence length="234" mass="26334">MKFQQPGLLDSLRRRKKKHVSNVSAKSSGFTLIEILVAMAIMALISVGALTILNRATESKRNITENGDRLNSVQRAFLFLSNDIQQITTRTVRDEFGDPLASMKSDLQSSTPYVRLTRLGRRNPAQLPRSNLEHLIYTVEDKVLIRTSFSYADGVPVDLALKRPLLDKVETMSLSFYDGEEWHDYWPLSEDGGEKADQTLPVAVKLNLELTDYGEIERLYAISDKASKSDGGQR</sequence>
<reference evidence="11 12" key="1">
    <citation type="submission" date="2019-07" db="EMBL/GenBank/DDBJ databases">
        <title>Draft genome for Aliikangiella sp. M105.</title>
        <authorList>
            <person name="Wang G."/>
        </authorList>
    </citation>
    <scope>NUCLEOTIDE SEQUENCE [LARGE SCALE GENOMIC DNA]</scope>
    <source>
        <strain evidence="11 12">M105</strain>
    </source>
</reference>
<evidence type="ECO:0000256" key="8">
    <source>
        <dbReference type="ARBA" id="ARBA00022989"/>
    </source>
</evidence>
<comment type="caution">
    <text evidence="11">The sequence shown here is derived from an EMBL/GenBank/DDBJ whole genome shotgun (WGS) entry which is preliminary data.</text>
</comment>
<evidence type="ECO:0000256" key="10">
    <source>
        <dbReference type="SAM" id="Phobius"/>
    </source>
</evidence>
<dbReference type="GO" id="GO:0015627">
    <property type="term" value="C:type II protein secretion system complex"/>
    <property type="evidence" value="ECO:0007669"/>
    <property type="project" value="InterPro"/>
</dbReference>
<dbReference type="EMBL" id="VIKS01000012">
    <property type="protein sequence ID" value="TQV85500.1"/>
    <property type="molecule type" value="Genomic_DNA"/>
</dbReference>